<protein>
    <submittedName>
        <fullName evidence="6">Pimeloyl-ACP methyl ester carboxylesterase</fullName>
    </submittedName>
</protein>
<dbReference type="GO" id="GO:0004301">
    <property type="term" value="F:epoxide hydrolase activity"/>
    <property type="evidence" value="ECO:0007669"/>
    <property type="project" value="TreeGrafter"/>
</dbReference>
<reference evidence="6 7" key="1">
    <citation type="submission" date="2019-01" db="EMBL/GenBank/DDBJ databases">
        <title>Sequencing the genomes of 1000 actinobacteria strains.</title>
        <authorList>
            <person name="Klenk H.-P."/>
        </authorList>
    </citation>
    <scope>NUCLEOTIDE SEQUENCE [LARGE SCALE GENOMIC DNA]</scope>
    <source>
        <strain evidence="6 7">DSM 43925</strain>
    </source>
</reference>
<sequence>MTEIDTAEIRDFRIDIPQADLDDLAERLARVRWTDELPGAGNDYGVPLHYVQSLVQRWRDGYDWRAWEAKLNSYPQFTTGIDGQNVHFLHVRSPEPDATPLLLTHGWPTTVVEFLDVIGPLSDPRAHDGDPADAFHLIIPSIPGFGFSGPTAERGWNRYRIARAWAELMRRLGYERYGAHGNDCGSEISPEVGRCDPGHVIGVHVTQVFSFPSGDPAELAGLSEEDRKKVQFLQWWTDNSGAYDKLQSTAPQTLAHALADSPVGQLGWNVQLLGPNLDPDYVLTNTMIYWLTNTAASAARLYYEDFHATDKPAEPTTVPLGLANFAWDFQSIRPFAERDHKNILSWNAYDTGSHFAAHDVPGLLVDDIRGFFRQLR</sequence>
<dbReference type="PIRSF" id="PIRSF001112">
    <property type="entry name" value="Epoxide_hydrolase"/>
    <property type="match status" value="1"/>
</dbReference>
<dbReference type="InterPro" id="IPR010497">
    <property type="entry name" value="Epoxide_hydro_N"/>
</dbReference>
<comment type="similarity">
    <text evidence="1">Belongs to the peptidase S33 family.</text>
</comment>
<feature type="active site" description="Proton donor" evidence="4">
    <location>
        <position position="302"/>
    </location>
</feature>
<evidence type="ECO:0000256" key="3">
    <source>
        <dbReference type="ARBA" id="ARBA00022801"/>
    </source>
</evidence>
<evidence type="ECO:0000313" key="7">
    <source>
        <dbReference type="Proteomes" id="UP000284824"/>
    </source>
</evidence>
<comment type="caution">
    <text evidence="6">The sequence shown here is derived from an EMBL/GenBank/DDBJ whole genome shotgun (WGS) entry which is preliminary data.</text>
</comment>
<dbReference type="RefSeq" id="WP_127933546.1">
    <property type="nucleotide sequence ID" value="NZ_SAUN01000001.1"/>
</dbReference>
<name>A0A438M6F8_9ACTN</name>
<dbReference type="GO" id="GO:0097176">
    <property type="term" value="P:epoxide metabolic process"/>
    <property type="evidence" value="ECO:0007669"/>
    <property type="project" value="TreeGrafter"/>
</dbReference>
<keyword evidence="7" id="KW-1185">Reference proteome</keyword>
<dbReference type="PRINTS" id="PR00412">
    <property type="entry name" value="EPOXHYDRLASE"/>
</dbReference>
<proteinExistence type="inferred from homology"/>
<dbReference type="Pfam" id="PF06441">
    <property type="entry name" value="EHN"/>
    <property type="match status" value="1"/>
</dbReference>
<keyword evidence="2" id="KW-0058">Aromatic hydrocarbons catabolism</keyword>
<feature type="active site" description="Nucleophile" evidence="4">
    <location>
        <position position="183"/>
    </location>
</feature>
<dbReference type="EMBL" id="SAUN01000001">
    <property type="protein sequence ID" value="RVX41288.1"/>
    <property type="molecule type" value="Genomic_DNA"/>
</dbReference>
<organism evidence="6 7">
    <name type="scientific">Nonomuraea polychroma</name>
    <dbReference type="NCBI Taxonomy" id="46176"/>
    <lineage>
        <taxon>Bacteria</taxon>
        <taxon>Bacillati</taxon>
        <taxon>Actinomycetota</taxon>
        <taxon>Actinomycetes</taxon>
        <taxon>Streptosporangiales</taxon>
        <taxon>Streptosporangiaceae</taxon>
        <taxon>Nonomuraea</taxon>
    </lineage>
</organism>
<dbReference type="InterPro" id="IPR000639">
    <property type="entry name" value="Epox_hydrolase-like"/>
</dbReference>
<dbReference type="PANTHER" id="PTHR21661">
    <property type="entry name" value="EPOXIDE HYDROLASE 1-RELATED"/>
    <property type="match status" value="1"/>
</dbReference>
<feature type="domain" description="Epoxide hydrolase N-terminal" evidence="5">
    <location>
        <begin position="9"/>
        <end position="114"/>
    </location>
</feature>
<gene>
    <name evidence="6" type="ORF">EDD27_3791</name>
</gene>
<dbReference type="OrthoDB" id="5171248at2"/>
<evidence type="ECO:0000259" key="5">
    <source>
        <dbReference type="Pfam" id="PF06441"/>
    </source>
</evidence>
<evidence type="ECO:0000256" key="1">
    <source>
        <dbReference type="ARBA" id="ARBA00010088"/>
    </source>
</evidence>
<evidence type="ECO:0000256" key="4">
    <source>
        <dbReference type="PIRSR" id="PIRSR001112-1"/>
    </source>
</evidence>
<dbReference type="Proteomes" id="UP000284824">
    <property type="component" value="Unassembled WGS sequence"/>
</dbReference>
<dbReference type="SUPFAM" id="SSF53474">
    <property type="entry name" value="alpha/beta-Hydrolases"/>
    <property type="match status" value="1"/>
</dbReference>
<dbReference type="Gene3D" id="3.40.50.1820">
    <property type="entry name" value="alpha/beta hydrolase"/>
    <property type="match status" value="1"/>
</dbReference>
<dbReference type="InterPro" id="IPR029058">
    <property type="entry name" value="AB_hydrolase_fold"/>
</dbReference>
<accession>A0A438M6F8</accession>
<dbReference type="AlphaFoldDB" id="A0A438M6F8"/>
<dbReference type="InterPro" id="IPR016292">
    <property type="entry name" value="Epoxide_hydrolase"/>
</dbReference>
<evidence type="ECO:0000313" key="6">
    <source>
        <dbReference type="EMBL" id="RVX41288.1"/>
    </source>
</evidence>
<dbReference type="PANTHER" id="PTHR21661:SF35">
    <property type="entry name" value="EPOXIDE HYDROLASE"/>
    <property type="match status" value="1"/>
</dbReference>
<keyword evidence="3" id="KW-0378">Hydrolase</keyword>
<evidence type="ECO:0000256" key="2">
    <source>
        <dbReference type="ARBA" id="ARBA00022797"/>
    </source>
</evidence>
<feature type="active site" description="Proton acceptor" evidence="4">
    <location>
        <position position="354"/>
    </location>
</feature>